<sequence>MILSTNIIMRLSLIVLIIFKDIRSGNSNEDPQITIYDPKIKYCLGLLKEAQFSLNETGLINYCYAKYLKESEEIRKQPIKFSEMASKYYNYLTNQIQLSTFKGTKYFCEVYIKRYMDSSIKDCKESLNKYYIENDETALNNFCVTHQLLLPLKGKKIIEDNIFIKEYHKYHLIMAFWFPLLDPLAWCRYDKNANDLSHSVDFHSTFASLTVPPFHDDS</sequence>
<gene>
    <name evidence="2" type="ORF">g.109592</name>
</gene>
<feature type="signal peptide" evidence="1">
    <location>
        <begin position="1"/>
        <end position="27"/>
    </location>
</feature>
<accession>A0A2S2QDP3</accession>
<dbReference type="EMBL" id="GGMS01006646">
    <property type="protein sequence ID" value="MBY75849.1"/>
    <property type="molecule type" value="Transcribed_RNA"/>
</dbReference>
<dbReference type="AlphaFoldDB" id="A0A2S2QDP3"/>
<proteinExistence type="predicted"/>
<organism evidence="2">
    <name type="scientific">Sipha flava</name>
    <name type="common">yellow sugarcane aphid</name>
    <dbReference type="NCBI Taxonomy" id="143950"/>
    <lineage>
        <taxon>Eukaryota</taxon>
        <taxon>Metazoa</taxon>
        <taxon>Ecdysozoa</taxon>
        <taxon>Arthropoda</taxon>
        <taxon>Hexapoda</taxon>
        <taxon>Insecta</taxon>
        <taxon>Pterygota</taxon>
        <taxon>Neoptera</taxon>
        <taxon>Paraneoptera</taxon>
        <taxon>Hemiptera</taxon>
        <taxon>Sternorrhyncha</taxon>
        <taxon>Aphidomorpha</taxon>
        <taxon>Aphidoidea</taxon>
        <taxon>Aphididae</taxon>
        <taxon>Sipha</taxon>
    </lineage>
</organism>
<evidence type="ECO:0000313" key="2">
    <source>
        <dbReference type="EMBL" id="MBY75849.1"/>
    </source>
</evidence>
<feature type="chain" id="PRO_5015764934" description="PIR Superfamily Protein" evidence="1">
    <location>
        <begin position="28"/>
        <end position="218"/>
    </location>
</feature>
<evidence type="ECO:0008006" key="3">
    <source>
        <dbReference type="Google" id="ProtNLM"/>
    </source>
</evidence>
<name>A0A2S2QDP3_9HEMI</name>
<protein>
    <recommendedName>
        <fullName evidence="3">PIR Superfamily Protein</fullName>
    </recommendedName>
</protein>
<reference evidence="2" key="1">
    <citation type="submission" date="2018-04" db="EMBL/GenBank/DDBJ databases">
        <title>Transcriptome assembly of Sipha flava.</title>
        <authorList>
            <person name="Scully E.D."/>
            <person name="Geib S.M."/>
            <person name="Palmer N.A."/>
            <person name="Koch K."/>
            <person name="Bradshaw J."/>
            <person name="Heng-Moss T."/>
            <person name="Sarath G."/>
        </authorList>
    </citation>
    <scope>NUCLEOTIDE SEQUENCE</scope>
</reference>
<evidence type="ECO:0000256" key="1">
    <source>
        <dbReference type="SAM" id="SignalP"/>
    </source>
</evidence>
<keyword evidence="1" id="KW-0732">Signal</keyword>